<organism evidence="2 3">
    <name type="scientific">Mycena pura</name>
    <dbReference type="NCBI Taxonomy" id="153505"/>
    <lineage>
        <taxon>Eukaryota</taxon>
        <taxon>Fungi</taxon>
        <taxon>Dikarya</taxon>
        <taxon>Basidiomycota</taxon>
        <taxon>Agaricomycotina</taxon>
        <taxon>Agaricomycetes</taxon>
        <taxon>Agaricomycetidae</taxon>
        <taxon>Agaricales</taxon>
        <taxon>Marasmiineae</taxon>
        <taxon>Mycenaceae</taxon>
        <taxon>Mycena</taxon>
    </lineage>
</organism>
<comment type="caution">
    <text evidence="2">The sequence shown here is derived from an EMBL/GenBank/DDBJ whole genome shotgun (WGS) entry which is preliminary data.</text>
</comment>
<gene>
    <name evidence="2" type="ORF">GGX14DRAFT_422797</name>
</gene>
<accession>A0AAD6YQJ1</accession>
<feature type="domain" description="F-box" evidence="1">
    <location>
        <begin position="19"/>
        <end position="68"/>
    </location>
</feature>
<dbReference type="InterPro" id="IPR036047">
    <property type="entry name" value="F-box-like_dom_sf"/>
</dbReference>
<proteinExistence type="predicted"/>
<protein>
    <recommendedName>
        <fullName evidence="1">F-box domain-containing protein</fullName>
    </recommendedName>
</protein>
<dbReference type="EMBL" id="JARJCW010000004">
    <property type="protein sequence ID" value="KAJ7225896.1"/>
    <property type="molecule type" value="Genomic_DNA"/>
</dbReference>
<dbReference type="InterPro" id="IPR001810">
    <property type="entry name" value="F-box_dom"/>
</dbReference>
<dbReference type="Proteomes" id="UP001219525">
    <property type="component" value="Unassembled WGS sequence"/>
</dbReference>
<evidence type="ECO:0000313" key="2">
    <source>
        <dbReference type="EMBL" id="KAJ7225896.1"/>
    </source>
</evidence>
<dbReference type="SUPFAM" id="SSF81383">
    <property type="entry name" value="F-box domain"/>
    <property type="match status" value="1"/>
</dbReference>
<sequence>MLHSPLPKAQPAVVDGDDHKSLFSIPLEILEHILLFCSPRDVARFAGSCRFCEDLVYRAADQYFWRQLFLVLFDDPRHAINPPNTDLSSFDWKGELVQRMRAERVAFATGPASIDRRSVLETLVSVAQQALPMSRAGDGTPASNNVEWLDNVLRNTDILESPFLPSEAQFGDRLKTCMALSLKEETEDNVEELRDLRTRSRCFVYDLQNYHVGNHWGPFHLDGEVNWIHMNHIINVVTSNLRECPEPLPPHGLEATRAHSAPGPYSADDWAGVEGTWQRYVCFMDYRALFEFNFEGIPRDPQFFDDPSFREATRPIEINMYIIPREKMRVKFPINDPPANTHPDYPTIYFSGVSRGASLGQEVTVQGFVYMPLDCSPRWRFTSIHDGEPQWSSEGVQIGGICSAMGLCGIWSAFHHGIDDPAGPFWAWKVSG</sequence>
<evidence type="ECO:0000259" key="1">
    <source>
        <dbReference type="PROSITE" id="PS50181"/>
    </source>
</evidence>
<dbReference type="PROSITE" id="PS50181">
    <property type="entry name" value="FBOX"/>
    <property type="match status" value="1"/>
</dbReference>
<evidence type="ECO:0000313" key="3">
    <source>
        <dbReference type="Proteomes" id="UP001219525"/>
    </source>
</evidence>
<name>A0AAD6YQJ1_9AGAR</name>
<dbReference type="AlphaFoldDB" id="A0AAD6YQJ1"/>
<reference evidence="2" key="1">
    <citation type="submission" date="2023-03" db="EMBL/GenBank/DDBJ databases">
        <title>Massive genome expansion in bonnet fungi (Mycena s.s.) driven by repeated elements and novel gene families across ecological guilds.</title>
        <authorList>
            <consortium name="Lawrence Berkeley National Laboratory"/>
            <person name="Harder C.B."/>
            <person name="Miyauchi S."/>
            <person name="Viragh M."/>
            <person name="Kuo A."/>
            <person name="Thoen E."/>
            <person name="Andreopoulos B."/>
            <person name="Lu D."/>
            <person name="Skrede I."/>
            <person name="Drula E."/>
            <person name="Henrissat B."/>
            <person name="Morin E."/>
            <person name="Kohler A."/>
            <person name="Barry K."/>
            <person name="LaButti K."/>
            <person name="Morin E."/>
            <person name="Salamov A."/>
            <person name="Lipzen A."/>
            <person name="Mereny Z."/>
            <person name="Hegedus B."/>
            <person name="Baldrian P."/>
            <person name="Stursova M."/>
            <person name="Weitz H."/>
            <person name="Taylor A."/>
            <person name="Grigoriev I.V."/>
            <person name="Nagy L.G."/>
            <person name="Martin F."/>
            <person name="Kauserud H."/>
        </authorList>
    </citation>
    <scope>NUCLEOTIDE SEQUENCE</scope>
    <source>
        <strain evidence="2">9144</strain>
    </source>
</reference>
<dbReference type="Pfam" id="PF00646">
    <property type="entry name" value="F-box"/>
    <property type="match status" value="1"/>
</dbReference>
<keyword evidence="3" id="KW-1185">Reference proteome</keyword>
<dbReference type="Gene3D" id="1.20.1280.50">
    <property type="match status" value="1"/>
</dbReference>